<dbReference type="Proteomes" id="UP000781932">
    <property type="component" value="Unassembled WGS sequence"/>
</dbReference>
<sequence>MDQPHGPIAAPASGYECIIYVLNKTKVDLFLESSTVTHGSWAEENPPRIIKAGSEGLVQLNDNGGITGSKGEVFYKLVLPSQPDKPIFLKIEFCDPFFGWDSNYLRATASHPDVVSAYILDYAAAGHPFTGHVEIRLAEDQFDQDCGRDIFSRSIAQIDDKFASVAAEELNVGMAGKMALLDGESALTRHRGTRGWRFASARVFNGLHRRDVAGLQYLVGLFWMALVLFLVHLCKIYKME</sequence>
<dbReference type="OrthoDB" id="5423490at2759"/>
<name>A0A9P6HVG6_9PEZI</name>
<keyword evidence="1" id="KW-0472">Membrane</keyword>
<evidence type="ECO:0000313" key="2">
    <source>
        <dbReference type="EMBL" id="KAF9872123.1"/>
    </source>
</evidence>
<accession>A0A9P6HVG6</accession>
<dbReference type="AlphaFoldDB" id="A0A9P6HVG6"/>
<organism evidence="2 3">
    <name type="scientific">Colletotrichum karsti</name>
    <dbReference type="NCBI Taxonomy" id="1095194"/>
    <lineage>
        <taxon>Eukaryota</taxon>
        <taxon>Fungi</taxon>
        <taxon>Dikarya</taxon>
        <taxon>Ascomycota</taxon>
        <taxon>Pezizomycotina</taxon>
        <taxon>Sordariomycetes</taxon>
        <taxon>Hypocreomycetidae</taxon>
        <taxon>Glomerellales</taxon>
        <taxon>Glomerellaceae</taxon>
        <taxon>Colletotrichum</taxon>
        <taxon>Colletotrichum boninense species complex</taxon>
    </lineage>
</organism>
<gene>
    <name evidence="2" type="ORF">CkaCkLH20_10460</name>
</gene>
<reference evidence="2" key="1">
    <citation type="submission" date="2020-03" db="EMBL/GenBank/DDBJ databases">
        <authorList>
            <person name="He L."/>
        </authorList>
    </citation>
    <scope>NUCLEOTIDE SEQUENCE</scope>
    <source>
        <strain evidence="2">CkLH20</strain>
    </source>
</reference>
<feature type="transmembrane region" description="Helical" evidence="1">
    <location>
        <begin position="214"/>
        <end position="234"/>
    </location>
</feature>
<evidence type="ECO:0000256" key="1">
    <source>
        <dbReference type="SAM" id="Phobius"/>
    </source>
</evidence>
<dbReference type="EMBL" id="JAATWM020000040">
    <property type="protein sequence ID" value="KAF9872123.1"/>
    <property type="molecule type" value="Genomic_DNA"/>
</dbReference>
<comment type="caution">
    <text evidence="2">The sequence shown here is derived from an EMBL/GenBank/DDBJ whole genome shotgun (WGS) entry which is preliminary data.</text>
</comment>
<proteinExistence type="predicted"/>
<keyword evidence="3" id="KW-1185">Reference proteome</keyword>
<keyword evidence="1" id="KW-0812">Transmembrane</keyword>
<dbReference type="Gene3D" id="2.60.270.50">
    <property type="match status" value="1"/>
</dbReference>
<evidence type="ECO:0000313" key="3">
    <source>
        <dbReference type="Proteomes" id="UP000781932"/>
    </source>
</evidence>
<dbReference type="RefSeq" id="XP_038741584.1">
    <property type="nucleotide sequence ID" value="XM_038893174.1"/>
</dbReference>
<protein>
    <submittedName>
        <fullName evidence="2">Uncharacterized protein</fullName>
    </submittedName>
</protein>
<keyword evidence="1" id="KW-1133">Transmembrane helix</keyword>
<reference evidence="2" key="2">
    <citation type="submission" date="2020-11" db="EMBL/GenBank/DDBJ databases">
        <title>Whole genome sequencing of Colletotrichum sp.</title>
        <authorList>
            <person name="Li H."/>
        </authorList>
    </citation>
    <scope>NUCLEOTIDE SEQUENCE</scope>
    <source>
        <strain evidence="2">CkLH20</strain>
    </source>
</reference>
<dbReference type="GeneID" id="62166248"/>